<evidence type="ECO:0000256" key="9">
    <source>
        <dbReference type="SAM" id="Phobius"/>
    </source>
</evidence>
<protein>
    <submittedName>
        <fullName evidence="10">Membrane protein</fullName>
    </submittedName>
</protein>
<keyword evidence="11" id="KW-1185">Reference proteome</keyword>
<comment type="subcellular location">
    <subcellularLocation>
        <location evidence="1">Cell membrane</location>
        <topology evidence="1">Multi-pass membrane protein</topology>
    </subcellularLocation>
</comment>
<keyword evidence="7 9" id="KW-0472">Membrane</keyword>
<dbReference type="RefSeq" id="WP_284259210.1">
    <property type="nucleotide sequence ID" value="NZ_BSOS01000088.1"/>
</dbReference>
<evidence type="ECO:0000256" key="3">
    <source>
        <dbReference type="ARBA" id="ARBA00022475"/>
    </source>
</evidence>
<evidence type="ECO:0000256" key="4">
    <source>
        <dbReference type="ARBA" id="ARBA00022692"/>
    </source>
</evidence>
<name>A0ABQ6A9X3_9PROT</name>
<keyword evidence="5 9" id="KW-1133">Transmembrane helix</keyword>
<gene>
    <name evidence="10" type="ORF">GCM10010909_30440</name>
</gene>
<keyword evidence="4 9" id="KW-0812">Transmembrane</keyword>
<evidence type="ECO:0000256" key="2">
    <source>
        <dbReference type="ARBA" id="ARBA00022448"/>
    </source>
</evidence>
<comment type="similarity">
    <text evidence="8">Belongs to the anion channel-forming bestrophin (TC 1.A.46) family.</text>
</comment>
<evidence type="ECO:0000256" key="6">
    <source>
        <dbReference type="ARBA" id="ARBA00023065"/>
    </source>
</evidence>
<evidence type="ECO:0000256" key="1">
    <source>
        <dbReference type="ARBA" id="ARBA00004651"/>
    </source>
</evidence>
<evidence type="ECO:0000256" key="8">
    <source>
        <dbReference type="ARBA" id="ARBA00034708"/>
    </source>
</evidence>
<dbReference type="Proteomes" id="UP001156641">
    <property type="component" value="Unassembled WGS sequence"/>
</dbReference>
<comment type="caution">
    <text evidence="10">The sequence shown here is derived from an EMBL/GenBank/DDBJ whole genome shotgun (WGS) entry which is preliminary data.</text>
</comment>
<proteinExistence type="inferred from homology"/>
<accession>A0ABQ6A9X3</accession>
<dbReference type="EMBL" id="BSOS01000088">
    <property type="protein sequence ID" value="GLR68363.1"/>
    <property type="molecule type" value="Genomic_DNA"/>
</dbReference>
<feature type="transmembrane region" description="Helical" evidence="9">
    <location>
        <begin position="55"/>
        <end position="74"/>
    </location>
</feature>
<keyword evidence="3" id="KW-1003">Cell membrane</keyword>
<keyword evidence="2" id="KW-0813">Transport</keyword>
<dbReference type="PANTHER" id="PTHR33281:SF19">
    <property type="entry name" value="VOLTAGE-DEPENDENT ANION CHANNEL-FORMING PROTEIN YNEE"/>
    <property type="match status" value="1"/>
</dbReference>
<feature type="transmembrane region" description="Helical" evidence="9">
    <location>
        <begin position="24"/>
        <end position="43"/>
    </location>
</feature>
<evidence type="ECO:0000256" key="7">
    <source>
        <dbReference type="ARBA" id="ARBA00023136"/>
    </source>
</evidence>
<sequence>MIIRPRPTAFGLWFILRGSIVPEIASRLLAVLGISILAVWLHQLAPAYFHDINPAPFTLLGLALSIFLGFRNNICYERWWEGRKQWGELVAVSRDLLREAVTLLPGGTRQRVARRTVAFAHALRGQLRDEPQESARPWLAPGEWEALPRGRSRAAAILGAQAADLNEVRRQGALGDILYRAFADHLAAMSAVQAACERLRTTPPPFAYSLLLHRTAWLFCLLLPFGMVDNLGLATPLLTMILAYAFFGLDALGEQLEEPFSLSPNGLPLDALVRNIEIAAGEALGDATLPAPLLPEQFLLL</sequence>
<dbReference type="InterPro" id="IPR044669">
    <property type="entry name" value="YneE/VCCN1/2-like"/>
</dbReference>
<dbReference type="Pfam" id="PF25539">
    <property type="entry name" value="Bestrophin_2"/>
    <property type="match status" value="1"/>
</dbReference>
<evidence type="ECO:0000313" key="11">
    <source>
        <dbReference type="Proteomes" id="UP001156641"/>
    </source>
</evidence>
<reference evidence="11" key="1">
    <citation type="journal article" date="2019" name="Int. J. Syst. Evol. Microbiol.">
        <title>The Global Catalogue of Microorganisms (GCM) 10K type strain sequencing project: providing services to taxonomists for standard genome sequencing and annotation.</title>
        <authorList>
            <consortium name="The Broad Institute Genomics Platform"/>
            <consortium name="The Broad Institute Genome Sequencing Center for Infectious Disease"/>
            <person name="Wu L."/>
            <person name="Ma J."/>
        </authorList>
    </citation>
    <scope>NUCLEOTIDE SEQUENCE [LARGE SCALE GENOMIC DNA]</scope>
    <source>
        <strain evidence="11">NBRC 112502</strain>
    </source>
</reference>
<evidence type="ECO:0000313" key="10">
    <source>
        <dbReference type="EMBL" id="GLR68363.1"/>
    </source>
</evidence>
<organism evidence="10 11">
    <name type="scientific">Acidocella aquatica</name>
    <dbReference type="NCBI Taxonomy" id="1922313"/>
    <lineage>
        <taxon>Bacteria</taxon>
        <taxon>Pseudomonadati</taxon>
        <taxon>Pseudomonadota</taxon>
        <taxon>Alphaproteobacteria</taxon>
        <taxon>Acetobacterales</taxon>
        <taxon>Acidocellaceae</taxon>
        <taxon>Acidocella</taxon>
    </lineage>
</organism>
<keyword evidence="6" id="KW-0406">Ion transport</keyword>
<dbReference type="PANTHER" id="PTHR33281">
    <property type="entry name" value="UPF0187 PROTEIN YNEE"/>
    <property type="match status" value="1"/>
</dbReference>
<evidence type="ECO:0000256" key="5">
    <source>
        <dbReference type="ARBA" id="ARBA00022989"/>
    </source>
</evidence>